<organism evidence="3 4">
    <name type="scientific">Kitasatospora kifunensis</name>
    <name type="common">Streptomyces kifunensis</name>
    <dbReference type="NCBI Taxonomy" id="58351"/>
    <lineage>
        <taxon>Bacteria</taxon>
        <taxon>Bacillati</taxon>
        <taxon>Actinomycetota</taxon>
        <taxon>Actinomycetes</taxon>
        <taxon>Kitasatosporales</taxon>
        <taxon>Streptomycetaceae</taxon>
        <taxon>Kitasatospora</taxon>
    </lineage>
</organism>
<protein>
    <submittedName>
        <fullName evidence="3">Pimeloyl-ACP methyl ester carboxylesterase</fullName>
    </submittedName>
</protein>
<comment type="caution">
    <text evidence="3">The sequence shown here is derived from an EMBL/GenBank/DDBJ whole genome shotgun (WGS) entry which is preliminary data.</text>
</comment>
<dbReference type="InterPro" id="IPR029058">
    <property type="entry name" value="AB_hydrolase_fold"/>
</dbReference>
<evidence type="ECO:0000256" key="1">
    <source>
        <dbReference type="ARBA" id="ARBA00022801"/>
    </source>
</evidence>
<feature type="domain" description="AB hydrolase-1" evidence="2">
    <location>
        <begin position="45"/>
        <end position="295"/>
    </location>
</feature>
<dbReference type="InterPro" id="IPR000073">
    <property type="entry name" value="AB_hydrolase_1"/>
</dbReference>
<dbReference type="RefSeq" id="WP_312897444.1">
    <property type="nucleotide sequence ID" value="NZ_JACHJV010000001.1"/>
</dbReference>
<accession>A0A7W7R850</accession>
<proteinExistence type="predicted"/>
<gene>
    <name evidence="3" type="ORF">FHR34_005569</name>
</gene>
<evidence type="ECO:0000259" key="2">
    <source>
        <dbReference type="Pfam" id="PF12697"/>
    </source>
</evidence>
<dbReference type="GO" id="GO:0016020">
    <property type="term" value="C:membrane"/>
    <property type="evidence" value="ECO:0007669"/>
    <property type="project" value="TreeGrafter"/>
</dbReference>
<dbReference type="PANTHER" id="PTHR43798">
    <property type="entry name" value="MONOACYLGLYCEROL LIPASE"/>
    <property type="match status" value="1"/>
</dbReference>
<dbReference type="EMBL" id="JACHJV010000001">
    <property type="protein sequence ID" value="MBB4926576.1"/>
    <property type="molecule type" value="Genomic_DNA"/>
</dbReference>
<name>A0A7W7R850_KITKI</name>
<dbReference type="SUPFAM" id="SSF53474">
    <property type="entry name" value="alpha/beta-Hydrolases"/>
    <property type="match status" value="1"/>
</dbReference>
<dbReference type="Gene3D" id="3.40.50.1820">
    <property type="entry name" value="alpha/beta hydrolase"/>
    <property type="match status" value="1"/>
</dbReference>
<keyword evidence="4" id="KW-1185">Reference proteome</keyword>
<keyword evidence="1" id="KW-0378">Hydrolase</keyword>
<evidence type="ECO:0000313" key="3">
    <source>
        <dbReference type="EMBL" id="MBB4926576.1"/>
    </source>
</evidence>
<evidence type="ECO:0000313" key="4">
    <source>
        <dbReference type="Proteomes" id="UP000540506"/>
    </source>
</evidence>
<dbReference type="Proteomes" id="UP000540506">
    <property type="component" value="Unassembled WGS sequence"/>
</dbReference>
<dbReference type="PRINTS" id="PR00111">
    <property type="entry name" value="ABHYDROLASE"/>
</dbReference>
<dbReference type="AlphaFoldDB" id="A0A7W7R850"/>
<dbReference type="Pfam" id="PF12697">
    <property type="entry name" value="Abhydrolase_6"/>
    <property type="match status" value="1"/>
</dbReference>
<dbReference type="InterPro" id="IPR050266">
    <property type="entry name" value="AB_hydrolase_sf"/>
</dbReference>
<reference evidence="3 4" key="1">
    <citation type="submission" date="2020-08" db="EMBL/GenBank/DDBJ databases">
        <title>Sequencing the genomes of 1000 actinobacteria strains.</title>
        <authorList>
            <person name="Klenk H.-P."/>
        </authorList>
    </citation>
    <scope>NUCLEOTIDE SEQUENCE [LARGE SCALE GENOMIC DNA]</scope>
    <source>
        <strain evidence="3 4">DSM 41654</strain>
    </source>
</reference>
<dbReference type="GO" id="GO:0016787">
    <property type="term" value="F:hydrolase activity"/>
    <property type="evidence" value="ECO:0007669"/>
    <property type="project" value="UniProtKB-KW"/>
</dbReference>
<sequence>MSRAELVLTEPELVLPEPVERLRIRSADGSWLNAETFGPAGAPIVVLAHGWTCSTAFWAPVVHRLAADHRVIAYDQRGHGRSDIPVGRAGYTTRALAEDLQAVVTQLVPAGERAVLAGHSMGGMTIMAAGGHGAVAARTAAVLLCSTGPSDLSEHLRVLPRAVRPPALRRALHRHFLQSALPMGPVTALSKAMLKRATMGRGATAAQVAACAEIVHACPTGVRAGAARMLGELDVRPGLTMLEAPTAIVVGSHDKLTPPLHARAMHAALRRPDGLLELPGVGHMAPVERPDEVSAELRRLVRTHLTSERTEAA</sequence>
<dbReference type="PANTHER" id="PTHR43798:SF31">
    <property type="entry name" value="AB HYDROLASE SUPERFAMILY PROTEIN YCLE"/>
    <property type="match status" value="1"/>
</dbReference>